<evidence type="ECO:0000313" key="1">
    <source>
        <dbReference type="EMBL" id="QEP92597.1"/>
    </source>
</evidence>
<dbReference type="EMBL" id="CP043670">
    <property type="protein sequence ID" value="QEP92597.1"/>
    <property type="molecule type" value="Genomic_DNA"/>
</dbReference>
<proteinExistence type="predicted"/>
<dbReference type="Proteomes" id="UP000325127">
    <property type="component" value="Chromosome"/>
</dbReference>
<protein>
    <submittedName>
        <fullName evidence="1">Uncharacterized protein</fullName>
    </submittedName>
</protein>
<reference evidence="1 2" key="1">
    <citation type="submission" date="2019-08" db="EMBL/GenBank/DDBJ databases">
        <title>Emergence of NDM-5-producing hypervirulent Klebsiella pneumoniae from clinical infections.</title>
        <authorList>
            <person name="Shen Z."/>
            <person name="Zhang H."/>
            <person name="Li M."/>
        </authorList>
    </citation>
    <scope>NUCLEOTIDE SEQUENCE [LARGE SCALE GENOMIC DNA]</scope>
    <source>
        <strain evidence="1 2">RJ18-01</strain>
    </source>
</reference>
<evidence type="ECO:0000313" key="2">
    <source>
        <dbReference type="Proteomes" id="UP000325127"/>
    </source>
</evidence>
<gene>
    <name evidence="1" type="ORF">FZ928_15775</name>
</gene>
<accession>A0A5C2LJI2</accession>
<dbReference type="AlphaFoldDB" id="A0A5C2LJI2"/>
<name>A0A5C2LJI2_KLEPN</name>
<organism evidence="1 2">
    <name type="scientific">Klebsiella pneumoniae</name>
    <dbReference type="NCBI Taxonomy" id="573"/>
    <lineage>
        <taxon>Bacteria</taxon>
        <taxon>Pseudomonadati</taxon>
        <taxon>Pseudomonadota</taxon>
        <taxon>Gammaproteobacteria</taxon>
        <taxon>Enterobacterales</taxon>
        <taxon>Enterobacteriaceae</taxon>
        <taxon>Klebsiella/Raoultella group</taxon>
        <taxon>Klebsiella</taxon>
        <taxon>Klebsiella pneumoniae complex</taxon>
    </lineage>
</organism>
<sequence>MRLPLFSIQHPACINIYITILCGRLIYSLVLCVGESSGFCLFVDLYPFFCAKSGLFDKPFKSSIKNIPNIIGRRSRII</sequence>